<accession>A0ABW5ZQ64</accession>
<dbReference type="RefSeq" id="WP_380270051.1">
    <property type="nucleotide sequence ID" value="NZ_JBHUPG010000036.1"/>
</dbReference>
<gene>
    <name evidence="3" type="ORF">ACFS5P_18080</name>
</gene>
<dbReference type="Gene3D" id="3.40.50.1820">
    <property type="entry name" value="alpha/beta hydrolase"/>
    <property type="match status" value="1"/>
</dbReference>
<dbReference type="SUPFAM" id="SSF53474">
    <property type="entry name" value="alpha/beta-Hydrolases"/>
    <property type="match status" value="1"/>
</dbReference>
<name>A0ABW5ZQ64_9BACL</name>
<evidence type="ECO:0000259" key="2">
    <source>
        <dbReference type="Pfam" id="PF00561"/>
    </source>
</evidence>
<keyword evidence="4" id="KW-1185">Reference proteome</keyword>
<sequence>MGDAYKGFKSKEGYEIYQTAYNEMTKLWDVQFKRETISTSFGDVSIIVAGDQSKEPLVFFHAFGFSSLEWYKCAERLADDFELYFIDVLGEFNQSNTKEHLNEREDYDSWITEVFDQLQFASVSIIGHSNGGWHAINYACLKPDRVKSLVILSPAASIKRMNISFYFRLFFTNMIPSRTIVIKHFCDWLTSIKKPENQKLFEVYYNGQKFVQWEYVMTPPKLFKDQELEKLTMPVFLAVGKNEVIYNPYKMLERASEKIKSSNDYSQGIDPVLPS</sequence>
<dbReference type="Proteomes" id="UP001597561">
    <property type="component" value="Unassembled WGS sequence"/>
</dbReference>
<reference evidence="4" key="1">
    <citation type="journal article" date="2019" name="Int. J. Syst. Evol. Microbiol.">
        <title>The Global Catalogue of Microorganisms (GCM) 10K type strain sequencing project: providing services to taxonomists for standard genome sequencing and annotation.</title>
        <authorList>
            <consortium name="The Broad Institute Genomics Platform"/>
            <consortium name="The Broad Institute Genome Sequencing Center for Infectious Disease"/>
            <person name="Wu L."/>
            <person name="Ma J."/>
        </authorList>
    </citation>
    <scope>NUCLEOTIDE SEQUENCE [LARGE SCALE GENOMIC DNA]</scope>
    <source>
        <strain evidence="4">KCTC 13528</strain>
    </source>
</reference>
<dbReference type="GO" id="GO:0016787">
    <property type="term" value="F:hydrolase activity"/>
    <property type="evidence" value="ECO:0007669"/>
    <property type="project" value="UniProtKB-KW"/>
</dbReference>
<dbReference type="PANTHER" id="PTHR43798:SF31">
    <property type="entry name" value="AB HYDROLASE SUPERFAMILY PROTEIN YCLE"/>
    <property type="match status" value="1"/>
</dbReference>
<keyword evidence="1 3" id="KW-0378">Hydrolase</keyword>
<dbReference type="InterPro" id="IPR050266">
    <property type="entry name" value="AB_hydrolase_sf"/>
</dbReference>
<dbReference type="InterPro" id="IPR000073">
    <property type="entry name" value="AB_hydrolase_1"/>
</dbReference>
<dbReference type="PANTHER" id="PTHR43798">
    <property type="entry name" value="MONOACYLGLYCEROL LIPASE"/>
    <property type="match status" value="1"/>
</dbReference>
<dbReference type="InterPro" id="IPR029058">
    <property type="entry name" value="AB_hydrolase_fold"/>
</dbReference>
<evidence type="ECO:0000256" key="1">
    <source>
        <dbReference type="ARBA" id="ARBA00022801"/>
    </source>
</evidence>
<feature type="non-terminal residue" evidence="3">
    <location>
        <position position="275"/>
    </location>
</feature>
<organism evidence="3 4">
    <name type="scientific">Jeotgalibacillus terrae</name>
    <dbReference type="NCBI Taxonomy" id="587735"/>
    <lineage>
        <taxon>Bacteria</taxon>
        <taxon>Bacillati</taxon>
        <taxon>Bacillota</taxon>
        <taxon>Bacilli</taxon>
        <taxon>Bacillales</taxon>
        <taxon>Caryophanaceae</taxon>
        <taxon>Jeotgalibacillus</taxon>
    </lineage>
</organism>
<evidence type="ECO:0000313" key="4">
    <source>
        <dbReference type="Proteomes" id="UP001597561"/>
    </source>
</evidence>
<dbReference type="Pfam" id="PF00561">
    <property type="entry name" value="Abhydrolase_1"/>
    <property type="match status" value="1"/>
</dbReference>
<evidence type="ECO:0000313" key="3">
    <source>
        <dbReference type="EMBL" id="MFD2913802.1"/>
    </source>
</evidence>
<proteinExistence type="predicted"/>
<protein>
    <submittedName>
        <fullName evidence="3">Alpha/beta fold hydrolase</fullName>
    </submittedName>
</protein>
<comment type="caution">
    <text evidence="3">The sequence shown here is derived from an EMBL/GenBank/DDBJ whole genome shotgun (WGS) entry which is preliminary data.</text>
</comment>
<feature type="domain" description="AB hydrolase-1" evidence="2">
    <location>
        <begin position="56"/>
        <end position="156"/>
    </location>
</feature>
<dbReference type="EMBL" id="JBHUPG010000036">
    <property type="protein sequence ID" value="MFD2913802.1"/>
    <property type="molecule type" value="Genomic_DNA"/>
</dbReference>